<evidence type="ECO:0000256" key="3">
    <source>
        <dbReference type="ARBA" id="ARBA00022896"/>
    </source>
</evidence>
<dbReference type="PANTHER" id="PTHR10869:SF246">
    <property type="entry name" value="TRANSMEMBRANE PROLYL 4-HYDROXYLASE"/>
    <property type="match status" value="1"/>
</dbReference>
<protein>
    <submittedName>
        <fullName evidence="8">Membrane-associated proteoglycan Leprecan</fullName>
    </submittedName>
</protein>
<dbReference type="GO" id="GO:0005506">
    <property type="term" value="F:iron ion binding"/>
    <property type="evidence" value="ECO:0007669"/>
    <property type="project" value="InterPro"/>
</dbReference>
<dbReference type="InterPro" id="IPR044862">
    <property type="entry name" value="Pro_4_hyd_alph_FE2OG_OXY"/>
</dbReference>
<dbReference type="PANTHER" id="PTHR10869">
    <property type="entry name" value="PROLYL 4-HYDROXYLASE ALPHA SUBUNIT"/>
    <property type="match status" value="1"/>
</dbReference>
<dbReference type="PROSITE" id="PS51471">
    <property type="entry name" value="FE2OG_OXY"/>
    <property type="match status" value="1"/>
</dbReference>
<gene>
    <name evidence="8" type="ORF">GlitD10_2913</name>
</gene>
<dbReference type="InterPro" id="IPR045054">
    <property type="entry name" value="P4HA-like"/>
</dbReference>
<keyword evidence="9" id="KW-1185">Reference proteome</keyword>
<evidence type="ECO:0000256" key="2">
    <source>
        <dbReference type="ARBA" id="ARBA00022723"/>
    </source>
</evidence>
<feature type="domain" description="Fe2OG dioxygenase" evidence="7">
    <location>
        <begin position="91"/>
        <end position="192"/>
    </location>
</feature>
<evidence type="ECO:0000313" key="9">
    <source>
        <dbReference type="Proteomes" id="UP000180235"/>
    </source>
</evidence>
<sequence>MDVIPLDRDILWIPGVFDPAICQHIIEIVNSRELLAAGILLDTVDTQIRSSDILNLGGVQPLLKSTNELLVTCLLPVQKLLHRYYGIGFYDMESISILRYQPGQFYQRHVDNVLLSSRRAEVAQGIPTRDLGIVGYLNGDFTGGETYFDRQNVTVKPEPGAVVVFPAYYTHPHQSLPVQSGVKYALTTWLFHRH</sequence>
<dbReference type="OrthoDB" id="564897at2"/>
<keyword evidence="5" id="KW-0560">Oxidoreductase</keyword>
<keyword evidence="3" id="KW-0847">Vitamin C</keyword>
<proteinExistence type="predicted"/>
<keyword evidence="2" id="KW-0479">Metal-binding</keyword>
<dbReference type="Gene3D" id="2.60.120.620">
    <property type="entry name" value="q2cbj1_9rhob like domain"/>
    <property type="match status" value="1"/>
</dbReference>
<dbReference type="Pfam" id="PF13640">
    <property type="entry name" value="2OG-FeII_Oxy_3"/>
    <property type="match status" value="1"/>
</dbReference>
<dbReference type="STRING" id="1188229.GlitD10_2913"/>
<dbReference type="InterPro" id="IPR006620">
    <property type="entry name" value="Pro_4_hyd_alph"/>
</dbReference>
<dbReference type="InterPro" id="IPR005123">
    <property type="entry name" value="Oxoglu/Fe-dep_dioxygenase_dom"/>
</dbReference>
<dbReference type="Proteomes" id="UP000180235">
    <property type="component" value="Chromosome"/>
</dbReference>
<evidence type="ECO:0000313" key="8">
    <source>
        <dbReference type="EMBL" id="APB35258.1"/>
    </source>
</evidence>
<dbReference type="GO" id="GO:0031418">
    <property type="term" value="F:L-ascorbic acid binding"/>
    <property type="evidence" value="ECO:0007669"/>
    <property type="project" value="UniProtKB-KW"/>
</dbReference>
<accession>A0A1J0AH39</accession>
<dbReference type="KEGG" id="glt:GlitD10_2913"/>
<keyword evidence="6" id="KW-0408">Iron</keyword>
<reference evidence="8 9" key="1">
    <citation type="submission" date="2016-10" db="EMBL/GenBank/DDBJ databases">
        <title>Description of Gloeomargarita lithophora gen. nov., sp. nov., a thylakoid-bearing basal-branching cyanobacterium with intracellular carbonates, and proposal for Gloeomargaritales ord. nov.</title>
        <authorList>
            <person name="Moreira D."/>
            <person name="Tavera R."/>
            <person name="Benzerara K."/>
            <person name="Skouri-Panet F."/>
            <person name="Couradeau E."/>
            <person name="Gerard E."/>
            <person name="Loussert C."/>
            <person name="Novelo E."/>
            <person name="Zivanovic Y."/>
            <person name="Lopez-Garcia P."/>
        </authorList>
    </citation>
    <scope>NUCLEOTIDE SEQUENCE [LARGE SCALE GENOMIC DNA]</scope>
    <source>
        <strain evidence="8 9">D10</strain>
    </source>
</reference>
<organism evidence="8 9">
    <name type="scientific">Gloeomargarita lithophora Alchichica-D10</name>
    <dbReference type="NCBI Taxonomy" id="1188229"/>
    <lineage>
        <taxon>Bacteria</taxon>
        <taxon>Bacillati</taxon>
        <taxon>Cyanobacteriota</taxon>
        <taxon>Cyanophyceae</taxon>
        <taxon>Gloeomargaritales</taxon>
        <taxon>Gloeomargaritaceae</taxon>
        <taxon>Gloeomargarita</taxon>
    </lineage>
</organism>
<dbReference type="RefSeq" id="WP_071455578.1">
    <property type="nucleotide sequence ID" value="NZ_CP017675.1"/>
</dbReference>
<dbReference type="GO" id="GO:0016705">
    <property type="term" value="F:oxidoreductase activity, acting on paired donors, with incorporation or reduction of molecular oxygen"/>
    <property type="evidence" value="ECO:0007669"/>
    <property type="project" value="InterPro"/>
</dbReference>
<name>A0A1J0AH39_9CYAN</name>
<evidence type="ECO:0000256" key="4">
    <source>
        <dbReference type="ARBA" id="ARBA00022964"/>
    </source>
</evidence>
<evidence type="ECO:0000256" key="6">
    <source>
        <dbReference type="ARBA" id="ARBA00023004"/>
    </source>
</evidence>
<dbReference type="GO" id="GO:0051213">
    <property type="term" value="F:dioxygenase activity"/>
    <property type="evidence" value="ECO:0007669"/>
    <property type="project" value="UniProtKB-KW"/>
</dbReference>
<dbReference type="SMART" id="SM00702">
    <property type="entry name" value="P4Hc"/>
    <property type="match status" value="1"/>
</dbReference>
<evidence type="ECO:0000256" key="1">
    <source>
        <dbReference type="ARBA" id="ARBA00001961"/>
    </source>
</evidence>
<evidence type="ECO:0000256" key="5">
    <source>
        <dbReference type="ARBA" id="ARBA00023002"/>
    </source>
</evidence>
<keyword evidence="4" id="KW-0223">Dioxygenase</keyword>
<dbReference type="EMBL" id="CP017675">
    <property type="protein sequence ID" value="APB35258.1"/>
    <property type="molecule type" value="Genomic_DNA"/>
</dbReference>
<comment type="cofactor">
    <cofactor evidence="1">
        <name>L-ascorbate</name>
        <dbReference type="ChEBI" id="CHEBI:38290"/>
    </cofactor>
</comment>
<dbReference type="AlphaFoldDB" id="A0A1J0AH39"/>
<evidence type="ECO:0000259" key="7">
    <source>
        <dbReference type="PROSITE" id="PS51471"/>
    </source>
</evidence>